<protein>
    <submittedName>
        <fullName evidence="1">Uncharacterized protein</fullName>
    </submittedName>
</protein>
<name>A0A382H468_9ZZZZ</name>
<reference evidence="1" key="1">
    <citation type="submission" date="2018-05" db="EMBL/GenBank/DDBJ databases">
        <authorList>
            <person name="Lanie J.A."/>
            <person name="Ng W.-L."/>
            <person name="Kazmierczak K.M."/>
            <person name="Andrzejewski T.M."/>
            <person name="Davidsen T.M."/>
            <person name="Wayne K.J."/>
            <person name="Tettelin H."/>
            <person name="Glass J.I."/>
            <person name="Rusch D."/>
            <person name="Podicherti R."/>
            <person name="Tsui H.-C.T."/>
            <person name="Winkler M.E."/>
        </authorList>
    </citation>
    <scope>NUCLEOTIDE SEQUENCE</scope>
</reference>
<accession>A0A382H468</accession>
<gene>
    <name evidence="1" type="ORF">METZ01_LOCUS234561</name>
</gene>
<dbReference type="AlphaFoldDB" id="A0A382H468"/>
<sequence>MIPRLSIQATHRISVDLHQASRLAHPASVGDMLQHRHGFFFRQTRVPQSGAFALGEVGLTGPTRQHTNLVFLTAPPMPTQIAGTTEAIIGTGR</sequence>
<feature type="non-terminal residue" evidence="1">
    <location>
        <position position="93"/>
    </location>
</feature>
<proteinExistence type="predicted"/>
<evidence type="ECO:0000313" key="1">
    <source>
        <dbReference type="EMBL" id="SVB81707.1"/>
    </source>
</evidence>
<dbReference type="EMBL" id="UINC01058907">
    <property type="protein sequence ID" value="SVB81707.1"/>
    <property type="molecule type" value="Genomic_DNA"/>
</dbReference>
<organism evidence="1">
    <name type="scientific">marine metagenome</name>
    <dbReference type="NCBI Taxonomy" id="408172"/>
    <lineage>
        <taxon>unclassified sequences</taxon>
        <taxon>metagenomes</taxon>
        <taxon>ecological metagenomes</taxon>
    </lineage>
</organism>